<organism evidence="15 16">
    <name type="scientific">Novosphingobium pentaromativorans US6-1</name>
    <dbReference type="NCBI Taxonomy" id="1088721"/>
    <lineage>
        <taxon>Bacteria</taxon>
        <taxon>Pseudomonadati</taxon>
        <taxon>Pseudomonadota</taxon>
        <taxon>Alphaproteobacteria</taxon>
        <taxon>Sphingomonadales</taxon>
        <taxon>Sphingomonadaceae</taxon>
        <taxon>Novosphingobium</taxon>
    </lineage>
</organism>
<comment type="cofactor">
    <cofactor evidence="11">
        <name>pyrroloquinoline quinone</name>
        <dbReference type="ChEBI" id="CHEBI:58442"/>
    </cofactor>
    <text evidence="11">Binds 1 PQQ group per subunit.</text>
</comment>
<keyword evidence="2 11" id="KW-0349">Heme</keyword>
<feature type="active site" description="Proton acceptor" evidence="10">
    <location>
        <position position="334"/>
    </location>
</feature>
<dbReference type="eggNOG" id="COG4993">
    <property type="taxonomic scope" value="Bacteria"/>
</dbReference>
<dbReference type="Gene3D" id="1.10.760.10">
    <property type="entry name" value="Cytochrome c-like domain"/>
    <property type="match status" value="1"/>
</dbReference>
<dbReference type="GO" id="GO:0016020">
    <property type="term" value="C:membrane"/>
    <property type="evidence" value="ECO:0007669"/>
    <property type="project" value="InterPro"/>
</dbReference>
<dbReference type="SUPFAM" id="SSF46626">
    <property type="entry name" value="Cytochrome c"/>
    <property type="match status" value="1"/>
</dbReference>
<feature type="domain" description="Cytochrome c" evidence="14">
    <location>
        <begin position="625"/>
        <end position="703"/>
    </location>
</feature>
<feature type="binding site" evidence="11">
    <location>
        <position position="150"/>
    </location>
    <ligand>
        <name>pyrroloquinoline quinone</name>
        <dbReference type="ChEBI" id="CHEBI:58442"/>
    </ligand>
</feature>
<accession>G6EGH4</accession>
<dbReference type="InterPro" id="IPR009056">
    <property type="entry name" value="Cyt_c-like_dom"/>
</dbReference>
<dbReference type="eggNOG" id="COG2010">
    <property type="taxonomic scope" value="Bacteria"/>
</dbReference>
<feature type="binding site" evidence="11">
    <location>
        <begin position="210"/>
        <end position="211"/>
    </location>
    <ligand>
        <name>pyrroloquinoline quinone</name>
        <dbReference type="ChEBI" id="CHEBI:58442"/>
    </ligand>
</feature>
<keyword evidence="7" id="KW-0560">Oxidoreductase</keyword>
<evidence type="ECO:0000256" key="8">
    <source>
        <dbReference type="ARBA" id="ARBA00023004"/>
    </source>
</evidence>
<evidence type="ECO:0000313" key="16">
    <source>
        <dbReference type="Proteomes" id="UP000004030"/>
    </source>
</evidence>
<comment type="cofactor">
    <cofactor evidence="12">
        <name>Ca(2+)</name>
        <dbReference type="ChEBI" id="CHEBI:29108"/>
    </cofactor>
    <text evidence="12">Binds 1 Ca(2+) ion per subunit.</text>
</comment>
<dbReference type="InterPro" id="IPR036909">
    <property type="entry name" value="Cyt_c-like_dom_sf"/>
</dbReference>
<dbReference type="InterPro" id="IPR011047">
    <property type="entry name" value="Quinoprotein_ADH-like_sf"/>
</dbReference>
<dbReference type="GO" id="GO:0009055">
    <property type="term" value="F:electron transfer activity"/>
    <property type="evidence" value="ECO:0007669"/>
    <property type="project" value="InterPro"/>
</dbReference>
<keyword evidence="13" id="KW-1133">Transmembrane helix</keyword>
<dbReference type="GO" id="GO:0030288">
    <property type="term" value="C:outer membrane-bounded periplasmic space"/>
    <property type="evidence" value="ECO:0007669"/>
    <property type="project" value="InterPro"/>
</dbReference>
<dbReference type="CDD" id="cd10279">
    <property type="entry name" value="PQQ_ADH_II"/>
    <property type="match status" value="1"/>
</dbReference>
<dbReference type="SMART" id="SM00564">
    <property type="entry name" value="PQQ"/>
    <property type="match status" value="5"/>
</dbReference>
<comment type="cofactor">
    <cofactor evidence="11">
        <name>heme c</name>
        <dbReference type="ChEBI" id="CHEBI:61717"/>
    </cofactor>
    <text evidence="11">Binds 1 heme c group per subunit.</text>
</comment>
<dbReference type="EMBL" id="AGFM01000055">
    <property type="protein sequence ID" value="EHJ59625.1"/>
    <property type="molecule type" value="Genomic_DNA"/>
</dbReference>
<evidence type="ECO:0000256" key="2">
    <source>
        <dbReference type="ARBA" id="ARBA00022617"/>
    </source>
</evidence>
<dbReference type="GO" id="GO:0016614">
    <property type="term" value="F:oxidoreductase activity, acting on CH-OH group of donors"/>
    <property type="evidence" value="ECO:0007669"/>
    <property type="project" value="InterPro"/>
</dbReference>
<evidence type="ECO:0000256" key="13">
    <source>
        <dbReference type="SAM" id="Phobius"/>
    </source>
</evidence>
<sequence length="721" mass="78155">MAQVKTGTSKGIWLTLLAVATTVLFVLYWQWHARHSVEGPSPSAVLLTNGNAGADWPSYGGTYDEWHYSPLGEVNAGTVDRLGLVAALDLPETHNAGTVPLAVDGVIYFTVDQSIVRAFDVKTKKLLWTFNPQVMKRGEGLSLRQGWGPRGIAWWDGKIYVGTTDGRLIAIDAKTGKQRWSTQTFDFAGGGYISGPPRIFDGLVLIGFGGADYGNIRGYVTAYDAQTGRKVWRFYTVPGNPADGFENEAMRMAAKTWKGEWWKYGGGGTVWNAMTYDPELDLVYIGVGNGSPWNQAVRSPGGGDNLFLASIVALDAKTGEYRWHYQVNPGESWDYTATMDMQIATVTIDGKPRKVLFQAPKNGFFYVIDRSNGKLISAEKIAKVTWAERIDLTTGRPVEAPGIRYYKNDKTVLIYPGNVGAHSWAPMSFNPQTGLVYIPTNEIAGAFNSKGVTRQSYKYVPGKGNLGINLRDGDVPTNAGSSTLQAWDPVRQRQVWSVPTPGILNGGTMTTAGGLVFQGLNDGTLRAFDARSGKELWSFDAHMGIAGAPITFSTDGRQYIAVVAGWGGTNATMMGKIAAQFGWQYRRSINRLLVFALDGKAQLEESPAPEAAVPVDDPEMKLDPGRVEAGMEAYVGYCSGCHGAGVVAGGQVPDLRASAFPLDAEMMRQVVIGGILQPNGMPAFKELSPDTVENIRQYIRSRARAALSGESEPEGVAVLPR</sequence>
<dbReference type="RefSeq" id="WP_007014416.1">
    <property type="nucleotide sequence ID" value="NZ_AGFM01000055.1"/>
</dbReference>
<evidence type="ECO:0000259" key="14">
    <source>
        <dbReference type="PROSITE" id="PS51007"/>
    </source>
</evidence>
<dbReference type="Proteomes" id="UP000004030">
    <property type="component" value="Unassembled WGS sequence"/>
</dbReference>
<dbReference type="GO" id="GO:0005509">
    <property type="term" value="F:calcium ion binding"/>
    <property type="evidence" value="ECO:0007669"/>
    <property type="project" value="InterPro"/>
</dbReference>
<keyword evidence="4" id="KW-0732">Signal</keyword>
<dbReference type="Pfam" id="PF01011">
    <property type="entry name" value="PQQ"/>
    <property type="match status" value="2"/>
</dbReference>
<dbReference type="InterPro" id="IPR018391">
    <property type="entry name" value="PQQ_b-propeller_rpt"/>
</dbReference>
<feature type="binding site" description="covalent" evidence="11">
    <location>
        <position position="638"/>
    </location>
    <ligand>
        <name>heme c</name>
        <dbReference type="ChEBI" id="CHEBI:61717"/>
    </ligand>
</feature>
<dbReference type="InterPro" id="IPR017512">
    <property type="entry name" value="PQQ_MeOH/EtOH_DH"/>
</dbReference>
<evidence type="ECO:0000256" key="1">
    <source>
        <dbReference type="ARBA" id="ARBA00008156"/>
    </source>
</evidence>
<keyword evidence="8 12" id="KW-0408">Iron</keyword>
<dbReference type="SUPFAM" id="SSF50998">
    <property type="entry name" value="Quinoprotein alcohol dehydrogenase-like"/>
    <property type="match status" value="1"/>
</dbReference>
<feature type="binding site" description="covalent" evidence="11">
    <location>
        <position position="641"/>
    </location>
    <ligand>
        <name>heme c</name>
        <dbReference type="ChEBI" id="CHEBI:61717"/>
    </ligand>
</feature>
<feature type="binding site" evidence="12">
    <location>
        <position position="289"/>
    </location>
    <ligand>
        <name>Ca(2+)</name>
        <dbReference type="ChEBI" id="CHEBI:29108"/>
    </ligand>
</feature>
<gene>
    <name evidence="15" type="ORF">NSU_3508</name>
</gene>
<evidence type="ECO:0000256" key="4">
    <source>
        <dbReference type="ARBA" id="ARBA00022729"/>
    </source>
</evidence>
<dbReference type="PANTHER" id="PTHR32303">
    <property type="entry name" value="QUINOPROTEIN ALCOHOL DEHYDROGENASE (CYTOCHROME C)"/>
    <property type="match status" value="1"/>
</dbReference>
<dbReference type="NCBIfam" id="TIGR03075">
    <property type="entry name" value="PQQ_enz_alc_DH"/>
    <property type="match status" value="1"/>
</dbReference>
<reference evidence="15 16" key="1">
    <citation type="journal article" date="2012" name="J. Bacteriol.">
        <title>Genome sequence of benzo(a)pyrene-degrading bacterium Novosphingobium pentaromativorans US6-1.</title>
        <authorList>
            <person name="Luo Y.R."/>
            <person name="Kang S.G."/>
            <person name="Kim S.J."/>
            <person name="Kim M.R."/>
            <person name="Li N."/>
            <person name="Lee J.H."/>
            <person name="Kwon K.K."/>
        </authorList>
    </citation>
    <scope>NUCLEOTIDE SEQUENCE [LARGE SCALE GENOMIC DNA]</scope>
    <source>
        <strain evidence="15 16">US6-1</strain>
    </source>
</reference>
<keyword evidence="3 12" id="KW-0479">Metal-binding</keyword>
<keyword evidence="16" id="KW-1185">Reference proteome</keyword>
<evidence type="ECO:0000256" key="12">
    <source>
        <dbReference type="PIRSR" id="PIRSR617512-3"/>
    </source>
</evidence>
<evidence type="ECO:0000256" key="5">
    <source>
        <dbReference type="ARBA" id="ARBA00022837"/>
    </source>
</evidence>
<keyword evidence="13" id="KW-0812">Transmembrane</keyword>
<dbReference type="KEGG" id="npn:JI59_21485"/>
<protein>
    <submittedName>
        <fullName evidence="15">Alcohol dehydrogenase</fullName>
    </submittedName>
</protein>
<evidence type="ECO:0000256" key="10">
    <source>
        <dbReference type="PIRSR" id="PIRSR617512-1"/>
    </source>
</evidence>
<dbReference type="PROSITE" id="PS51007">
    <property type="entry name" value="CYTC"/>
    <property type="match status" value="1"/>
</dbReference>
<feature type="binding site" evidence="12">
    <location>
        <position position="334"/>
    </location>
    <ligand>
        <name>Ca(2+)</name>
        <dbReference type="ChEBI" id="CHEBI:29108"/>
    </ligand>
</feature>
<dbReference type="InterPro" id="IPR001479">
    <property type="entry name" value="Quinoprotein_DH_CS"/>
</dbReference>
<proteinExistence type="inferred from homology"/>
<feature type="binding site" description="axial binding residue" evidence="12">
    <location>
        <position position="681"/>
    </location>
    <ligand>
        <name>heme c</name>
        <dbReference type="ChEBI" id="CHEBI:61717"/>
    </ligand>
    <ligandPart>
        <name>Fe</name>
        <dbReference type="ChEBI" id="CHEBI:18248"/>
    </ligandPart>
</feature>
<keyword evidence="13" id="KW-0472">Membrane</keyword>
<evidence type="ECO:0000256" key="6">
    <source>
        <dbReference type="ARBA" id="ARBA00022891"/>
    </source>
</evidence>
<keyword evidence="6 11" id="KW-0634">PQQ</keyword>
<evidence type="ECO:0000256" key="9">
    <source>
        <dbReference type="ARBA" id="ARBA00023157"/>
    </source>
</evidence>
<name>G6EGH4_9SPHN</name>
<dbReference type="InterPro" id="IPR002372">
    <property type="entry name" value="PQQ_rpt_dom"/>
</dbReference>
<evidence type="ECO:0000256" key="11">
    <source>
        <dbReference type="PIRSR" id="PIRSR617512-2"/>
    </source>
</evidence>
<keyword evidence="9" id="KW-1015">Disulfide bond</keyword>
<dbReference type="PATRIC" id="fig|1088721.3.peg.3462"/>
<evidence type="ECO:0000256" key="7">
    <source>
        <dbReference type="ARBA" id="ARBA00023002"/>
    </source>
</evidence>
<comment type="caution">
    <text evidence="15">The sequence shown here is derived from an EMBL/GenBank/DDBJ whole genome shotgun (WGS) entry which is preliminary data.</text>
</comment>
<evidence type="ECO:0000313" key="15">
    <source>
        <dbReference type="EMBL" id="EHJ59625.1"/>
    </source>
</evidence>
<dbReference type="AlphaFoldDB" id="G6EGH4"/>
<feature type="binding site" evidence="11">
    <location>
        <position position="269"/>
    </location>
    <ligand>
        <name>pyrroloquinoline quinone</name>
        <dbReference type="ChEBI" id="CHEBI:58442"/>
    </ligand>
</feature>
<dbReference type="PROSITE" id="PS00364">
    <property type="entry name" value="BACTERIAL_PQQ_2"/>
    <property type="match status" value="1"/>
</dbReference>
<dbReference type="GO" id="GO:0020037">
    <property type="term" value="F:heme binding"/>
    <property type="evidence" value="ECO:0007669"/>
    <property type="project" value="InterPro"/>
</dbReference>
<dbReference type="Pfam" id="PF13442">
    <property type="entry name" value="Cytochrome_CBB3"/>
    <property type="match status" value="1"/>
</dbReference>
<feature type="transmembrane region" description="Helical" evidence="13">
    <location>
        <begin position="12"/>
        <end position="31"/>
    </location>
</feature>
<comment type="similarity">
    <text evidence="1">Belongs to the bacterial PQQ dehydrogenase family.</text>
</comment>
<evidence type="ECO:0000256" key="3">
    <source>
        <dbReference type="ARBA" id="ARBA00022723"/>
    </source>
</evidence>
<feature type="binding site" evidence="11">
    <location>
        <position position="361"/>
    </location>
    <ligand>
        <name>pyrroloquinoline quinone</name>
        <dbReference type="ChEBI" id="CHEBI:58442"/>
    </ligand>
</feature>
<dbReference type="Gene3D" id="2.140.10.10">
    <property type="entry name" value="Quinoprotein alcohol dehydrogenase-like superfamily"/>
    <property type="match status" value="1"/>
</dbReference>
<keyword evidence="5 12" id="KW-0106">Calcium</keyword>
<feature type="binding site" description="axial binding residue" evidence="12">
    <location>
        <position position="642"/>
    </location>
    <ligand>
        <name>heme c</name>
        <dbReference type="ChEBI" id="CHEBI:61717"/>
    </ligand>
    <ligandPart>
        <name>Fe</name>
        <dbReference type="ChEBI" id="CHEBI:18248"/>
    </ligandPart>
</feature>